<comment type="caution">
    <text evidence="1">The sequence shown here is derived from an EMBL/GenBank/DDBJ whole genome shotgun (WGS) entry which is preliminary data.</text>
</comment>
<dbReference type="Proteomes" id="UP001290861">
    <property type="component" value="Unassembled WGS sequence"/>
</dbReference>
<gene>
    <name evidence="1" type="ORF">P9H32_16215</name>
</gene>
<reference evidence="1 2" key="1">
    <citation type="journal article" date="2024" name="Appl. Environ. Microbiol.">
        <title>Pontiella agarivorans sp. nov., a novel marine anaerobic bacterium capable of degrading macroalgal polysaccharides and fixing nitrogen.</title>
        <authorList>
            <person name="Liu N."/>
            <person name="Kivenson V."/>
            <person name="Peng X."/>
            <person name="Cui Z."/>
            <person name="Lankiewicz T.S."/>
            <person name="Gosselin K.M."/>
            <person name="English C.J."/>
            <person name="Blair E.M."/>
            <person name="O'Malley M.A."/>
            <person name="Valentine D.L."/>
        </authorList>
    </citation>
    <scope>NUCLEOTIDE SEQUENCE [LARGE SCALE GENOMIC DNA]</scope>
    <source>
        <strain evidence="1 2">NLcol2</strain>
    </source>
</reference>
<evidence type="ECO:0000313" key="2">
    <source>
        <dbReference type="Proteomes" id="UP001290861"/>
    </source>
</evidence>
<name>A0ABU5N166_9BACT</name>
<organism evidence="1 2">
    <name type="scientific">Pontiella agarivorans</name>
    <dbReference type="NCBI Taxonomy" id="3038953"/>
    <lineage>
        <taxon>Bacteria</taxon>
        <taxon>Pseudomonadati</taxon>
        <taxon>Kiritimatiellota</taxon>
        <taxon>Kiritimatiellia</taxon>
        <taxon>Kiritimatiellales</taxon>
        <taxon>Pontiellaceae</taxon>
        <taxon>Pontiella</taxon>
    </lineage>
</organism>
<sequence length="253" mass="27249">MALFIVGISYSFFPFKQIVGFGKTLRRQDEIRKKTEYIITTKSETSGRSIQIDFIAGAEYMTKRTLPDGKLVVSIPQVAVWLEDAAGNYLETLYVSGKSATGNYSGGKNRRPGALPVWSHARGVKSADGLFMPDAGSAVIDGLSAATPLTSFSLVSKYSAMGNPKIMIEVNKSFDDNDYFNKTNITDDPVYLKNPNGQPSLVYSAELKPEAAVVLAELIGHGHISGGDGAVNPDLSNVTTALNIFKGIVIETD</sequence>
<protein>
    <submittedName>
        <fullName evidence="1">Uncharacterized protein</fullName>
    </submittedName>
</protein>
<keyword evidence="2" id="KW-1185">Reference proteome</keyword>
<dbReference type="EMBL" id="JARVCO010000012">
    <property type="protein sequence ID" value="MDZ8120177.1"/>
    <property type="molecule type" value="Genomic_DNA"/>
</dbReference>
<dbReference type="RefSeq" id="WP_322609952.1">
    <property type="nucleotide sequence ID" value="NZ_JARVCO010000012.1"/>
</dbReference>
<proteinExistence type="predicted"/>
<evidence type="ECO:0000313" key="1">
    <source>
        <dbReference type="EMBL" id="MDZ8120177.1"/>
    </source>
</evidence>
<accession>A0ABU5N166</accession>